<dbReference type="InterPro" id="IPR044742">
    <property type="entry name" value="DEAD/DEAH_RhlB"/>
</dbReference>
<keyword evidence="4 6" id="KW-0067">ATP-binding</keyword>
<dbReference type="EMBL" id="JAATNW010000001">
    <property type="protein sequence ID" value="NMH58466.1"/>
    <property type="molecule type" value="Genomic_DNA"/>
</dbReference>
<name>A0ABX1QXP7_9ALTE</name>
<evidence type="ECO:0000313" key="10">
    <source>
        <dbReference type="EMBL" id="NMH58466.1"/>
    </source>
</evidence>
<feature type="compositionally biased region" description="Basic and acidic residues" evidence="7">
    <location>
        <begin position="388"/>
        <end position="409"/>
    </location>
</feature>
<reference evidence="10 11" key="1">
    <citation type="submission" date="2020-03" db="EMBL/GenBank/DDBJ databases">
        <title>Alteromonas ponticola sp. nov., isolated from seawater.</title>
        <authorList>
            <person name="Yoon J.-H."/>
            <person name="Kim Y.-O."/>
        </authorList>
    </citation>
    <scope>NUCLEOTIDE SEQUENCE [LARGE SCALE GENOMIC DNA]</scope>
    <source>
        <strain evidence="10 11">MYP5</strain>
    </source>
</reference>
<gene>
    <name evidence="10" type="ORF">HCJ96_00315</name>
</gene>
<evidence type="ECO:0000256" key="1">
    <source>
        <dbReference type="ARBA" id="ARBA00022741"/>
    </source>
</evidence>
<evidence type="ECO:0000313" key="11">
    <source>
        <dbReference type="Proteomes" id="UP000709336"/>
    </source>
</evidence>
<organism evidence="10 11">
    <name type="scientific">Alteromonas ponticola</name>
    <dbReference type="NCBI Taxonomy" id="2720613"/>
    <lineage>
        <taxon>Bacteria</taxon>
        <taxon>Pseudomonadati</taxon>
        <taxon>Pseudomonadota</taxon>
        <taxon>Gammaproteobacteria</taxon>
        <taxon>Alteromonadales</taxon>
        <taxon>Alteromonadaceae</taxon>
        <taxon>Alteromonas/Salinimonas group</taxon>
        <taxon>Alteromonas</taxon>
    </lineage>
</organism>
<dbReference type="InterPro" id="IPR000629">
    <property type="entry name" value="RNA-helicase_DEAD-box_CS"/>
</dbReference>
<dbReference type="Proteomes" id="UP000709336">
    <property type="component" value="Unassembled WGS sequence"/>
</dbReference>
<feature type="region of interest" description="Disordered" evidence="7">
    <location>
        <begin position="374"/>
        <end position="440"/>
    </location>
</feature>
<keyword evidence="2 6" id="KW-0378">Hydrolase</keyword>
<dbReference type="PANTHER" id="PTHR47959">
    <property type="entry name" value="ATP-DEPENDENT RNA HELICASE RHLE-RELATED"/>
    <property type="match status" value="1"/>
</dbReference>
<evidence type="ECO:0000256" key="3">
    <source>
        <dbReference type="ARBA" id="ARBA00022806"/>
    </source>
</evidence>
<dbReference type="CDD" id="cd18787">
    <property type="entry name" value="SF2_C_DEAD"/>
    <property type="match status" value="1"/>
</dbReference>
<dbReference type="SUPFAM" id="SSF52540">
    <property type="entry name" value="P-loop containing nucleoside triphosphate hydrolases"/>
    <property type="match status" value="1"/>
</dbReference>
<dbReference type="Pfam" id="PF00271">
    <property type="entry name" value="Helicase_C"/>
    <property type="match status" value="1"/>
</dbReference>
<proteinExistence type="inferred from homology"/>
<evidence type="ECO:0000256" key="5">
    <source>
        <dbReference type="ARBA" id="ARBA00038437"/>
    </source>
</evidence>
<protein>
    <submittedName>
        <fullName evidence="10">DEAD/DEAH box helicase</fullName>
    </submittedName>
</protein>
<dbReference type="PROSITE" id="PS51192">
    <property type="entry name" value="HELICASE_ATP_BIND_1"/>
    <property type="match status" value="1"/>
</dbReference>
<evidence type="ECO:0000259" key="8">
    <source>
        <dbReference type="PROSITE" id="PS51192"/>
    </source>
</evidence>
<dbReference type="InterPro" id="IPR050079">
    <property type="entry name" value="DEAD_box_RNA_helicase"/>
</dbReference>
<dbReference type="RefSeq" id="WP_169209042.1">
    <property type="nucleotide sequence ID" value="NZ_JAATNW010000001.1"/>
</dbReference>
<keyword evidence="1 6" id="KW-0547">Nucleotide-binding</keyword>
<comment type="caution">
    <text evidence="10">The sequence shown here is derived from an EMBL/GenBank/DDBJ whole genome shotgun (WGS) entry which is preliminary data.</text>
</comment>
<keyword evidence="3 6" id="KW-0347">Helicase</keyword>
<dbReference type="GO" id="GO:0004386">
    <property type="term" value="F:helicase activity"/>
    <property type="evidence" value="ECO:0007669"/>
    <property type="project" value="UniProtKB-KW"/>
</dbReference>
<dbReference type="PROSITE" id="PS51194">
    <property type="entry name" value="HELICASE_CTER"/>
    <property type="match status" value="1"/>
</dbReference>
<feature type="domain" description="Helicase ATP-binding" evidence="8">
    <location>
        <begin position="32"/>
        <end position="207"/>
    </location>
</feature>
<dbReference type="InterPro" id="IPR011545">
    <property type="entry name" value="DEAD/DEAH_box_helicase_dom"/>
</dbReference>
<feature type="domain" description="Helicase C-terminal" evidence="9">
    <location>
        <begin position="235"/>
        <end position="382"/>
    </location>
</feature>
<dbReference type="InterPro" id="IPR014001">
    <property type="entry name" value="Helicase_ATP-bd"/>
</dbReference>
<evidence type="ECO:0000256" key="2">
    <source>
        <dbReference type="ARBA" id="ARBA00022801"/>
    </source>
</evidence>
<evidence type="ECO:0000256" key="7">
    <source>
        <dbReference type="SAM" id="MobiDB-lite"/>
    </source>
</evidence>
<dbReference type="CDD" id="cd00268">
    <property type="entry name" value="DEADc"/>
    <property type="match status" value="1"/>
</dbReference>
<sequence>MQITDLPVHHKIVSRLVEKGFQELTEIQQKTILPALKGQDIIASSKTGSGKTLAFLVPTVHRLLSQKALSKQDPRVLILAPTRELAKQVFGEAKTLTASLGLKSVLVLGGENFNDQAKQLRKNPHIIVGTAGRVADHLRDKAFFLNGLELLILDEADRMLDLGFADALIQINEQADHRKRQTLMFSATADSVAMTSLSQQLLKAPVRIAVGDAGAEHGDIQQQLYFADHVEHKDELLQVCIDNNDFNQAIIFTATREDTARLTELLNQKQRYAVSLSGELAQSKRANIMSEFGRGKHSILVTTDVASRGLDLPKVGLVVNFDLPKHADEYIHRIGRTGRAGNKGNAISLVGPRDWSSYLDIRQNVSYSLECAPHPESPAKFAGKKAKKIEPRRYEQDNKASENKADNLKPVKRVKTMSGEDAGHMPVKRKRTQIPPDESE</sequence>
<evidence type="ECO:0000256" key="4">
    <source>
        <dbReference type="ARBA" id="ARBA00022840"/>
    </source>
</evidence>
<dbReference type="PROSITE" id="PS00039">
    <property type="entry name" value="DEAD_ATP_HELICASE"/>
    <property type="match status" value="1"/>
</dbReference>
<dbReference type="InterPro" id="IPR027417">
    <property type="entry name" value="P-loop_NTPase"/>
</dbReference>
<dbReference type="SMART" id="SM00490">
    <property type="entry name" value="HELICc"/>
    <property type="match status" value="1"/>
</dbReference>
<dbReference type="InterPro" id="IPR001650">
    <property type="entry name" value="Helicase_C-like"/>
</dbReference>
<dbReference type="Pfam" id="PF00270">
    <property type="entry name" value="DEAD"/>
    <property type="match status" value="1"/>
</dbReference>
<accession>A0ABX1QXP7</accession>
<keyword evidence="11" id="KW-1185">Reference proteome</keyword>
<evidence type="ECO:0000256" key="6">
    <source>
        <dbReference type="RuleBase" id="RU000492"/>
    </source>
</evidence>
<dbReference type="SMART" id="SM00487">
    <property type="entry name" value="DEXDc"/>
    <property type="match status" value="1"/>
</dbReference>
<dbReference type="Gene3D" id="3.40.50.300">
    <property type="entry name" value="P-loop containing nucleotide triphosphate hydrolases"/>
    <property type="match status" value="2"/>
</dbReference>
<evidence type="ECO:0000259" key="9">
    <source>
        <dbReference type="PROSITE" id="PS51194"/>
    </source>
</evidence>
<dbReference type="PANTHER" id="PTHR47959:SF17">
    <property type="entry name" value="ATP-DEPENDENT RNA HELICASE DEAD BOX FAMILY"/>
    <property type="match status" value="1"/>
</dbReference>
<comment type="similarity">
    <text evidence="5 6">Belongs to the DEAD box helicase family.</text>
</comment>